<keyword evidence="7 15" id="KW-0479">Metal-binding</keyword>
<feature type="transmembrane region" description="Helical" evidence="15">
    <location>
        <begin position="160"/>
        <end position="182"/>
    </location>
</feature>
<dbReference type="EMBL" id="JBHTBR010000002">
    <property type="protein sequence ID" value="MFC7290519.1"/>
    <property type="molecule type" value="Genomic_DNA"/>
</dbReference>
<dbReference type="Gene3D" id="3.30.70.100">
    <property type="match status" value="1"/>
</dbReference>
<keyword evidence="11" id="KW-1278">Translocase</keyword>
<evidence type="ECO:0000256" key="2">
    <source>
        <dbReference type="ARBA" id="ARBA00006024"/>
    </source>
</evidence>
<evidence type="ECO:0000256" key="3">
    <source>
        <dbReference type="ARBA" id="ARBA00022448"/>
    </source>
</evidence>
<dbReference type="SUPFAM" id="SSF81665">
    <property type="entry name" value="Calcium ATPase, transmembrane domain M"/>
    <property type="match status" value="1"/>
</dbReference>
<feature type="domain" description="HMA" evidence="16">
    <location>
        <begin position="8"/>
        <end position="74"/>
    </location>
</feature>
<name>A0ABW2IHE2_9PROT</name>
<dbReference type="InterPro" id="IPR006121">
    <property type="entry name" value="HMA_dom"/>
</dbReference>
<dbReference type="SUPFAM" id="SSF55008">
    <property type="entry name" value="HMA, heavy metal-associated domain"/>
    <property type="match status" value="1"/>
</dbReference>
<keyword evidence="5" id="KW-0597">Phosphoprotein</keyword>
<dbReference type="NCBIfam" id="TIGR01525">
    <property type="entry name" value="ATPase-IB_hvy"/>
    <property type="match status" value="1"/>
</dbReference>
<evidence type="ECO:0000256" key="10">
    <source>
        <dbReference type="ARBA" id="ARBA00022842"/>
    </source>
</evidence>
<evidence type="ECO:0000256" key="4">
    <source>
        <dbReference type="ARBA" id="ARBA00022475"/>
    </source>
</evidence>
<organism evidence="17 18">
    <name type="scientific">Hirschia litorea</name>
    <dbReference type="NCBI Taxonomy" id="1199156"/>
    <lineage>
        <taxon>Bacteria</taxon>
        <taxon>Pseudomonadati</taxon>
        <taxon>Pseudomonadota</taxon>
        <taxon>Alphaproteobacteria</taxon>
        <taxon>Hyphomonadales</taxon>
        <taxon>Hyphomonadaceae</taxon>
        <taxon>Hirschia</taxon>
    </lineage>
</organism>
<accession>A0ABW2IHE2</accession>
<dbReference type="SUPFAM" id="SSF56784">
    <property type="entry name" value="HAD-like"/>
    <property type="match status" value="1"/>
</dbReference>
<dbReference type="NCBIfam" id="TIGR01494">
    <property type="entry name" value="ATPase_P-type"/>
    <property type="match status" value="2"/>
</dbReference>
<keyword evidence="18" id="KW-1185">Reference proteome</keyword>
<keyword evidence="8 15" id="KW-0547">Nucleotide-binding</keyword>
<keyword evidence="12 15" id="KW-1133">Transmembrane helix</keyword>
<feature type="transmembrane region" description="Helical" evidence="15">
    <location>
        <begin position="344"/>
        <end position="363"/>
    </location>
</feature>
<evidence type="ECO:0000256" key="14">
    <source>
        <dbReference type="ARBA" id="ARBA00023136"/>
    </source>
</evidence>
<keyword evidence="4 15" id="KW-1003">Cell membrane</keyword>
<keyword evidence="6 15" id="KW-0812">Transmembrane</keyword>
<evidence type="ECO:0000256" key="13">
    <source>
        <dbReference type="ARBA" id="ARBA00023065"/>
    </source>
</evidence>
<dbReference type="Pfam" id="PF00122">
    <property type="entry name" value="E1-E2_ATPase"/>
    <property type="match status" value="1"/>
</dbReference>
<dbReference type="PANTHER" id="PTHR43520">
    <property type="entry name" value="ATP7, ISOFORM B"/>
    <property type="match status" value="1"/>
</dbReference>
<evidence type="ECO:0000256" key="6">
    <source>
        <dbReference type="ARBA" id="ARBA00022692"/>
    </source>
</evidence>
<protein>
    <submittedName>
        <fullName evidence="17">Heavy metal translocating P-type ATPase</fullName>
    </submittedName>
</protein>
<dbReference type="Pfam" id="PF00403">
    <property type="entry name" value="HMA"/>
    <property type="match status" value="1"/>
</dbReference>
<evidence type="ECO:0000256" key="12">
    <source>
        <dbReference type="ARBA" id="ARBA00022989"/>
    </source>
</evidence>
<comment type="similarity">
    <text evidence="2 15">Belongs to the cation transport ATPase (P-type) (TC 3.A.3) family. Type IB subfamily.</text>
</comment>
<dbReference type="InterPro" id="IPR008250">
    <property type="entry name" value="ATPase_P-typ_transduc_dom_A_sf"/>
</dbReference>
<evidence type="ECO:0000259" key="16">
    <source>
        <dbReference type="PROSITE" id="PS50846"/>
    </source>
</evidence>
<sequence length="715" mass="76202">MKDNNGIFSLDILVSGAKCGGCISKIEGSLHEIQGISSARMNLTTGKLKVVWDTTDTDPKAILSKLASLGYGATPFDVEEANTLHSTREKQLLLAMAVAGFATANVMLLSVSVWSGFGEMNPETREFLNWISACIAIPVVAFSGRPFFSSAYTAITSGNVNMDVPISLAVFLAIGMSVFETINHGQHTYFDASVMLLFFLLIGRFLDAKLQRKAHSAARDLALMQSASVTRLSNSQSVESVKASDINIGDILQISPGERFAVDCEIVSGTSDLDTRMVSGESHPIPSEKLSRIYAGTINLTKSLIVRALANVDDSMLAEVSALLDTGELKKSRYRKIADKAAQLYVPLVHTVAGSSFIAWVLYNGDIQHAIFIAIAVLIITCPCALALAAPVVQVVAIGKLFKKNVYLKSGDALERIAACDYVVFDKTGTLTNPEAELQIAPEDNEDLLNAAQLARGSRHPFSRALALRAGTGPLAKDIEEVPGCGITGKINGVYTKLGSANWVLGKGSQPFNESALYFKRESADAVQFLFSETIVSGTLETFAELTRRGLSYEVLSGDAPERVHAFATKTGADNWKAGISPVEKANRIAQLEAAGHKVLMIGDGFNDAGAIANAHASLTPGGAVDISRAASDGVFSGENIFSVIEILDIARQSKARMLENFAFAAVYNIIAISFAVFGFITPIVAAIAMSGSSLIVTLNALRLNLSHSSKSKSL</sequence>
<feature type="transmembrane region" description="Helical" evidence="15">
    <location>
        <begin position="662"/>
        <end position="681"/>
    </location>
</feature>
<reference evidence="18" key="1">
    <citation type="journal article" date="2019" name="Int. J. Syst. Evol. Microbiol.">
        <title>The Global Catalogue of Microorganisms (GCM) 10K type strain sequencing project: providing services to taxonomists for standard genome sequencing and annotation.</title>
        <authorList>
            <consortium name="The Broad Institute Genomics Platform"/>
            <consortium name="The Broad Institute Genome Sequencing Center for Infectious Disease"/>
            <person name="Wu L."/>
            <person name="Ma J."/>
        </authorList>
    </citation>
    <scope>NUCLEOTIDE SEQUENCE [LARGE SCALE GENOMIC DNA]</scope>
    <source>
        <strain evidence="18">CCUG 51308</strain>
    </source>
</reference>
<feature type="transmembrane region" description="Helical" evidence="15">
    <location>
        <begin position="188"/>
        <end position="206"/>
    </location>
</feature>
<evidence type="ECO:0000256" key="11">
    <source>
        <dbReference type="ARBA" id="ARBA00022967"/>
    </source>
</evidence>
<keyword evidence="9 15" id="KW-0067">ATP-binding</keyword>
<dbReference type="PROSITE" id="PS00154">
    <property type="entry name" value="ATPASE_E1_E2"/>
    <property type="match status" value="1"/>
</dbReference>
<dbReference type="InterPro" id="IPR018303">
    <property type="entry name" value="ATPase_P-typ_P_site"/>
</dbReference>
<dbReference type="Pfam" id="PF00702">
    <property type="entry name" value="Hydrolase"/>
    <property type="match status" value="1"/>
</dbReference>
<dbReference type="CDD" id="cd00371">
    <property type="entry name" value="HMA"/>
    <property type="match status" value="1"/>
</dbReference>
<keyword evidence="3" id="KW-0813">Transport</keyword>
<dbReference type="InterPro" id="IPR023298">
    <property type="entry name" value="ATPase_P-typ_TM_dom_sf"/>
</dbReference>
<dbReference type="InterPro" id="IPR001757">
    <property type="entry name" value="P_typ_ATPase"/>
</dbReference>
<dbReference type="Proteomes" id="UP001596492">
    <property type="component" value="Unassembled WGS sequence"/>
</dbReference>
<keyword evidence="10" id="KW-0460">Magnesium</keyword>
<comment type="subcellular location">
    <subcellularLocation>
        <location evidence="1">Cell membrane</location>
        <topology evidence="1">Multi-pass membrane protein</topology>
    </subcellularLocation>
</comment>
<evidence type="ECO:0000256" key="5">
    <source>
        <dbReference type="ARBA" id="ARBA00022553"/>
    </source>
</evidence>
<dbReference type="Gene3D" id="2.70.150.10">
    <property type="entry name" value="Calcium-transporting ATPase, cytoplasmic transduction domain A"/>
    <property type="match status" value="1"/>
</dbReference>
<evidence type="ECO:0000256" key="15">
    <source>
        <dbReference type="RuleBase" id="RU362081"/>
    </source>
</evidence>
<dbReference type="InterPro" id="IPR036412">
    <property type="entry name" value="HAD-like_sf"/>
</dbReference>
<dbReference type="InterPro" id="IPR059000">
    <property type="entry name" value="ATPase_P-type_domA"/>
</dbReference>
<dbReference type="InterPro" id="IPR027256">
    <property type="entry name" value="P-typ_ATPase_IB"/>
</dbReference>
<dbReference type="Gene3D" id="3.40.1110.10">
    <property type="entry name" value="Calcium-transporting ATPase, cytoplasmic domain N"/>
    <property type="match status" value="1"/>
</dbReference>
<proteinExistence type="inferred from homology"/>
<dbReference type="PROSITE" id="PS50846">
    <property type="entry name" value="HMA_2"/>
    <property type="match status" value="1"/>
</dbReference>
<feature type="transmembrane region" description="Helical" evidence="15">
    <location>
        <begin position="127"/>
        <end position="148"/>
    </location>
</feature>
<keyword evidence="14 15" id="KW-0472">Membrane</keyword>
<dbReference type="Gene3D" id="3.40.50.1000">
    <property type="entry name" value="HAD superfamily/HAD-like"/>
    <property type="match status" value="1"/>
</dbReference>
<evidence type="ECO:0000256" key="7">
    <source>
        <dbReference type="ARBA" id="ARBA00022723"/>
    </source>
</evidence>
<dbReference type="PRINTS" id="PR00119">
    <property type="entry name" value="CATATPASE"/>
</dbReference>
<gene>
    <name evidence="17" type="ORF">ACFQS8_02730</name>
</gene>
<feature type="transmembrane region" description="Helical" evidence="15">
    <location>
        <begin position="369"/>
        <end position="399"/>
    </location>
</feature>
<feature type="transmembrane region" description="Helical" evidence="15">
    <location>
        <begin position="92"/>
        <end position="115"/>
    </location>
</feature>
<dbReference type="PANTHER" id="PTHR43520:SF5">
    <property type="entry name" value="CATION-TRANSPORTING P-TYPE ATPASE-RELATED"/>
    <property type="match status" value="1"/>
</dbReference>
<evidence type="ECO:0000313" key="18">
    <source>
        <dbReference type="Proteomes" id="UP001596492"/>
    </source>
</evidence>
<keyword evidence="13" id="KW-0406">Ion transport</keyword>
<evidence type="ECO:0000256" key="1">
    <source>
        <dbReference type="ARBA" id="ARBA00004651"/>
    </source>
</evidence>
<dbReference type="InterPro" id="IPR023299">
    <property type="entry name" value="ATPase_P-typ_cyto_dom_N"/>
</dbReference>
<dbReference type="SUPFAM" id="SSF81653">
    <property type="entry name" value="Calcium ATPase, transduction domain A"/>
    <property type="match status" value="1"/>
</dbReference>
<evidence type="ECO:0000256" key="8">
    <source>
        <dbReference type="ARBA" id="ARBA00022741"/>
    </source>
</evidence>
<dbReference type="InterPro" id="IPR036163">
    <property type="entry name" value="HMA_dom_sf"/>
</dbReference>
<dbReference type="InterPro" id="IPR023214">
    <property type="entry name" value="HAD_sf"/>
</dbReference>
<evidence type="ECO:0000256" key="9">
    <source>
        <dbReference type="ARBA" id="ARBA00022840"/>
    </source>
</evidence>
<evidence type="ECO:0000313" key="17">
    <source>
        <dbReference type="EMBL" id="MFC7290519.1"/>
    </source>
</evidence>
<dbReference type="NCBIfam" id="TIGR01511">
    <property type="entry name" value="ATPase-IB1_Cu"/>
    <property type="match status" value="1"/>
</dbReference>
<comment type="caution">
    <text evidence="17">The sequence shown here is derived from an EMBL/GenBank/DDBJ whole genome shotgun (WGS) entry which is preliminary data.</text>
</comment>